<keyword evidence="1" id="KW-0812">Transmembrane</keyword>
<dbReference type="PROSITE" id="PS51257">
    <property type="entry name" value="PROKAR_LIPOPROTEIN"/>
    <property type="match status" value="1"/>
</dbReference>
<evidence type="ECO:0000256" key="1">
    <source>
        <dbReference type="SAM" id="Phobius"/>
    </source>
</evidence>
<organism evidence="2 3">
    <name type="scientific">Microbacterium testaceum</name>
    <name type="common">Aureobacterium testaceum</name>
    <name type="synonym">Brevibacterium testaceum</name>
    <dbReference type="NCBI Taxonomy" id="2033"/>
    <lineage>
        <taxon>Bacteria</taxon>
        <taxon>Bacillati</taxon>
        <taxon>Actinomycetota</taxon>
        <taxon>Actinomycetes</taxon>
        <taxon>Micrococcales</taxon>
        <taxon>Microbacteriaceae</taxon>
        <taxon>Microbacterium</taxon>
    </lineage>
</organism>
<gene>
    <name evidence="2" type="ORF">RSA3_12960</name>
</gene>
<keyword evidence="1" id="KW-1133">Transmembrane helix</keyword>
<sequence length="59" mass="6456">MRVVLDGLTQLLTVLFTLFSCGLMSLAQFCLQLHFCVLGLELTSRLKLLQCGVALGITL</sequence>
<keyword evidence="1" id="KW-0472">Membrane</keyword>
<comment type="caution">
    <text evidence="2">The sequence shown here is derived from an EMBL/GenBank/DDBJ whole genome shotgun (WGS) entry which is preliminary data.</text>
</comment>
<dbReference type="AlphaFoldDB" id="A0A147F575"/>
<feature type="transmembrane region" description="Helical" evidence="1">
    <location>
        <begin position="12"/>
        <end position="40"/>
    </location>
</feature>
<protein>
    <submittedName>
        <fullName evidence="2">Uncharacterized protein</fullName>
    </submittedName>
</protein>
<accession>A0A147F575</accession>
<dbReference type="EMBL" id="LDRV01000085">
    <property type="protein sequence ID" value="KTS09524.1"/>
    <property type="molecule type" value="Genomic_DNA"/>
</dbReference>
<evidence type="ECO:0000313" key="2">
    <source>
        <dbReference type="EMBL" id="KTS09524.1"/>
    </source>
</evidence>
<reference evidence="2 3" key="1">
    <citation type="journal article" date="2016" name="Front. Microbiol.">
        <title>Genomic Resource of Rice Seed Associated Bacteria.</title>
        <authorList>
            <person name="Midha S."/>
            <person name="Bansal K."/>
            <person name="Sharma S."/>
            <person name="Kumar N."/>
            <person name="Patil P.P."/>
            <person name="Chaudhry V."/>
            <person name="Patil P.B."/>
        </authorList>
    </citation>
    <scope>NUCLEOTIDE SEQUENCE [LARGE SCALE GENOMIC DNA]</scope>
    <source>
        <strain evidence="2 3">RSA3</strain>
    </source>
</reference>
<name>A0A147F575_MICTE</name>
<evidence type="ECO:0000313" key="3">
    <source>
        <dbReference type="Proteomes" id="UP000072189"/>
    </source>
</evidence>
<proteinExistence type="predicted"/>
<dbReference type="Proteomes" id="UP000072189">
    <property type="component" value="Unassembled WGS sequence"/>
</dbReference>